<reference evidence="1" key="1">
    <citation type="journal article" date="2020" name="Stud. Mycol.">
        <title>101 Dothideomycetes genomes: a test case for predicting lifestyles and emergence of pathogens.</title>
        <authorList>
            <person name="Haridas S."/>
            <person name="Albert R."/>
            <person name="Binder M."/>
            <person name="Bloem J."/>
            <person name="Labutti K."/>
            <person name="Salamov A."/>
            <person name="Andreopoulos B."/>
            <person name="Baker S."/>
            <person name="Barry K."/>
            <person name="Bills G."/>
            <person name="Bluhm B."/>
            <person name="Cannon C."/>
            <person name="Castanera R."/>
            <person name="Culley D."/>
            <person name="Daum C."/>
            <person name="Ezra D."/>
            <person name="Gonzalez J."/>
            <person name="Henrissat B."/>
            <person name="Kuo A."/>
            <person name="Liang C."/>
            <person name="Lipzen A."/>
            <person name="Lutzoni F."/>
            <person name="Magnuson J."/>
            <person name="Mondo S."/>
            <person name="Nolan M."/>
            <person name="Ohm R."/>
            <person name="Pangilinan J."/>
            <person name="Park H.-J."/>
            <person name="Ramirez L."/>
            <person name="Alfaro M."/>
            <person name="Sun H."/>
            <person name="Tritt A."/>
            <person name="Yoshinaga Y."/>
            <person name="Zwiers L.-H."/>
            <person name="Turgeon B."/>
            <person name="Goodwin S."/>
            <person name="Spatafora J."/>
            <person name="Crous P."/>
            <person name="Grigoriev I."/>
        </authorList>
    </citation>
    <scope>NUCLEOTIDE SEQUENCE</scope>
    <source>
        <strain evidence="1">ATCC 200398</strain>
    </source>
</reference>
<gene>
    <name evidence="1" type="ORF">BDR25DRAFT_223498</name>
</gene>
<sequence>MLARYWLETCNTTHNVCQQSLEGIMLPLKVLDVSQPQLPRLVCGESEAQYVTLSYKWGNGKKFLMTSTNMEVLEAGFNPKVLPRTFRDAIKVTHALGLRYLWIDALCIQQDSPEQLKQQINLMDKIFLGSTLTIFASAAENADVGLALDTPAKRIPVHLPINTTGSSMASVGQVLVSPPHHWDHDYDGQGLHSRAWVLQEEVLSRRGLSFWSDQMRWRCESKSLLPRGLSSWKLELESRQRQLMKDEAVTEWYSMVSTYSQRHLSFRKDALNGVAGIASLLGKTYELTYLAGLWAEDLGKGLIWRPYNLSKEPKHSNQMPEFPSWSWAS</sequence>
<feature type="non-terminal residue" evidence="1">
    <location>
        <position position="329"/>
    </location>
</feature>
<proteinExistence type="predicted"/>
<comment type="caution">
    <text evidence="1">The sequence shown here is derived from an EMBL/GenBank/DDBJ whole genome shotgun (WGS) entry which is preliminary data.</text>
</comment>
<accession>A0ACB6QWH2</accession>
<evidence type="ECO:0000313" key="2">
    <source>
        <dbReference type="Proteomes" id="UP000799755"/>
    </source>
</evidence>
<dbReference type="EMBL" id="MU003505">
    <property type="protein sequence ID" value="KAF2471221.1"/>
    <property type="molecule type" value="Genomic_DNA"/>
</dbReference>
<organism evidence="1 2">
    <name type="scientific">Lindgomyces ingoldianus</name>
    <dbReference type="NCBI Taxonomy" id="673940"/>
    <lineage>
        <taxon>Eukaryota</taxon>
        <taxon>Fungi</taxon>
        <taxon>Dikarya</taxon>
        <taxon>Ascomycota</taxon>
        <taxon>Pezizomycotina</taxon>
        <taxon>Dothideomycetes</taxon>
        <taxon>Pleosporomycetidae</taxon>
        <taxon>Pleosporales</taxon>
        <taxon>Lindgomycetaceae</taxon>
        <taxon>Lindgomyces</taxon>
    </lineage>
</organism>
<protein>
    <submittedName>
        <fullName evidence="1">HET-domain-containing protein</fullName>
    </submittedName>
</protein>
<name>A0ACB6QWH2_9PLEO</name>
<dbReference type="Proteomes" id="UP000799755">
    <property type="component" value="Unassembled WGS sequence"/>
</dbReference>
<evidence type="ECO:0000313" key="1">
    <source>
        <dbReference type="EMBL" id="KAF2471221.1"/>
    </source>
</evidence>
<keyword evidence="2" id="KW-1185">Reference proteome</keyword>